<organism evidence="1 2">
    <name type="scientific">Hydrogenispora ethanolica</name>
    <dbReference type="NCBI Taxonomy" id="1082276"/>
    <lineage>
        <taxon>Bacteria</taxon>
        <taxon>Bacillati</taxon>
        <taxon>Bacillota</taxon>
        <taxon>Hydrogenispora</taxon>
    </lineage>
</organism>
<proteinExistence type="predicted"/>
<keyword evidence="2" id="KW-1185">Reference proteome</keyword>
<accession>A0A4V2QDX6</accession>
<dbReference type="RefSeq" id="WP_165908016.1">
    <property type="nucleotide sequence ID" value="NZ_SLUN01000016.1"/>
</dbReference>
<dbReference type="EMBL" id="SLUN01000016">
    <property type="protein sequence ID" value="TCL65947.1"/>
    <property type="molecule type" value="Genomic_DNA"/>
</dbReference>
<name>A0A4V2QDX6_HYDET</name>
<dbReference type="Pfam" id="PF03698">
    <property type="entry name" value="UPF0180"/>
    <property type="match status" value="1"/>
</dbReference>
<dbReference type="Proteomes" id="UP000295008">
    <property type="component" value="Unassembled WGS sequence"/>
</dbReference>
<protein>
    <submittedName>
        <fullName evidence="1">Uncharacterized protein UPF0180</fullName>
    </submittedName>
</protein>
<sequence length="91" mass="10037">MKKKIAVESQLSNISEYLTHQGYDVLNFQHNREAGAQFANVAAVVTSGMDENFLGMHDIKTQAPVIDASGLSPQQIKEMLDERALETESSL</sequence>
<evidence type="ECO:0000313" key="2">
    <source>
        <dbReference type="Proteomes" id="UP000295008"/>
    </source>
</evidence>
<comment type="caution">
    <text evidence="1">The sequence shown here is derived from an EMBL/GenBank/DDBJ whole genome shotgun (WGS) entry which is preliminary data.</text>
</comment>
<dbReference type="InterPro" id="IPR005370">
    <property type="entry name" value="UPF0180"/>
</dbReference>
<gene>
    <name evidence="1" type="ORF">EDC14_101677</name>
</gene>
<evidence type="ECO:0000313" key="1">
    <source>
        <dbReference type="EMBL" id="TCL65947.1"/>
    </source>
</evidence>
<dbReference type="AlphaFoldDB" id="A0A4V2QDX6"/>
<reference evidence="1 2" key="1">
    <citation type="submission" date="2019-03" db="EMBL/GenBank/DDBJ databases">
        <title>Genomic Encyclopedia of Type Strains, Phase IV (KMG-IV): sequencing the most valuable type-strain genomes for metagenomic binning, comparative biology and taxonomic classification.</title>
        <authorList>
            <person name="Goeker M."/>
        </authorList>
    </citation>
    <scope>NUCLEOTIDE SEQUENCE [LARGE SCALE GENOMIC DNA]</scope>
    <source>
        <strain evidence="1 2">LX-B</strain>
    </source>
</reference>